<dbReference type="RefSeq" id="WP_157302143.1">
    <property type="nucleotide sequence ID" value="NZ_BAAAZB010000015.1"/>
</dbReference>
<dbReference type="Gene3D" id="1.25.40.10">
    <property type="entry name" value="Tetratricopeptide repeat domain"/>
    <property type="match status" value="2"/>
</dbReference>
<reference evidence="2 3" key="1">
    <citation type="submission" date="2019-12" db="EMBL/GenBank/DDBJ databases">
        <title>The draft genomic sequence of strain Chitinophaga oryziterrae JCM 16595.</title>
        <authorList>
            <person name="Zhang X."/>
        </authorList>
    </citation>
    <scope>NUCLEOTIDE SEQUENCE [LARGE SCALE GENOMIC DNA]</scope>
    <source>
        <strain evidence="2 3">JCM 16595</strain>
    </source>
</reference>
<organism evidence="2 3">
    <name type="scientific">Chitinophaga oryziterrae</name>
    <dbReference type="NCBI Taxonomy" id="1031224"/>
    <lineage>
        <taxon>Bacteria</taxon>
        <taxon>Pseudomonadati</taxon>
        <taxon>Bacteroidota</taxon>
        <taxon>Chitinophagia</taxon>
        <taxon>Chitinophagales</taxon>
        <taxon>Chitinophagaceae</taxon>
        <taxon>Chitinophaga</taxon>
    </lineage>
</organism>
<evidence type="ECO:0000313" key="3">
    <source>
        <dbReference type="Proteomes" id="UP000468388"/>
    </source>
</evidence>
<dbReference type="Pfam" id="PF21941">
    <property type="entry name" value="SMEK_N"/>
    <property type="match status" value="1"/>
</dbReference>
<dbReference type="OrthoDB" id="9810187at2"/>
<comment type="caution">
    <text evidence="2">The sequence shown here is derived from an EMBL/GenBank/DDBJ whole genome shotgun (WGS) entry which is preliminary data.</text>
</comment>
<dbReference type="SUPFAM" id="SSF48452">
    <property type="entry name" value="TPR-like"/>
    <property type="match status" value="3"/>
</dbReference>
<protein>
    <submittedName>
        <fullName evidence="2">SMEK domain-containing protein</fullName>
    </submittedName>
</protein>
<dbReference type="AlphaFoldDB" id="A0A6N8JDS6"/>
<sequence length="1026" mass="119025">MKKKELIESIVTSANLFVLQIKSQSALDLHDLSIYAEQASIPILDIVFDLKLKSAGEIKRNHPAIDLIDSEKGIAFQLTSTATSTKVVETLQIFVDNKLYEKYPTLYIYILTEKKSDYKTSKIKNIVNGKFDFDVNTHILDYRDILRRINLIRSIKTLKTIAEIYEDLSSLSNFQITKFIENQQTGSTPKIRKQASFIENIREELKGIIGEDNIDKLTELKTSLDNISILEKSLAAKAKEIEECKKALDIYPEQGAIYEALRRTLTYSKEEYDKLKYIIDQQKHIINLLSQNIKRQKEFLNRMDLQKASGRMKEVKILFEAGEFSMVNTLLNYEGRQEYINKKLREKINQSEELESLANEEFFLALSMLQKPDWVENIQLIKNHFEQSIELGGFSLNCYQYSFFLEETGDNDRAIYILRKTIDLLPEDDAENKATLLSRLGKLLIAPDAAAALNIFQEAVDIYGNLFDENNNKYEYPLVKTMHECGMLCMSTSMEQARIYFEQILLLTSNRNHPADKPTQTLTYLTLLALGSLHGQLGDNEQMTSYQQLALQLGANISLDNPKDDLFYLQEAVRRMRFLLNEDKNGPRSNIIYKYALKNFLIVWDWNLQEDVYNIAKALSTLGLHLLVDQETVGAGICFCGALKIFKILNKKGYSCLPDIANNLRDTGFIQMTQNNAEVNKKLLSEALIIRKQLAKDNPVENFKEAASLLDTLYYNSFIGVDPSEFHKAIPFFDEALAIHKDLYKIYNQPDLRQWLQLLHHKSIFISRELDKTDVIIWYQELIGFKNHIPPSDYNFYELDIQMAIHESGQLLIENVEVDNELFLTVAGDVVDARKNLFEKDPETYTDFLLWTFLKVGEKFMEGRQWEHARIYLKNAIELISMLQKKDPEQYDKQFVMPTYNLAFVCYQAVDYNSAAKHYLDLCKYFEARLQEYPDYHTVFISFMIKLIEVYLLDNQLDDALFYITKVMKFLPAINNSSEEDEKMMSLKNLIAAYLPGFSLSKNLSGRWTLTVAKNKNNSKQWWKFW</sequence>
<name>A0A6N8JDS6_9BACT</name>
<keyword evidence="3" id="KW-1185">Reference proteome</keyword>
<dbReference type="NCBIfam" id="NF033859">
    <property type="entry name" value="SMEK_N"/>
    <property type="match status" value="1"/>
</dbReference>
<dbReference type="InterPro" id="IPR047740">
    <property type="entry name" value="SMEK_dom"/>
</dbReference>
<dbReference type="Proteomes" id="UP000468388">
    <property type="component" value="Unassembled WGS sequence"/>
</dbReference>
<dbReference type="InterPro" id="IPR011990">
    <property type="entry name" value="TPR-like_helical_dom_sf"/>
</dbReference>
<evidence type="ECO:0000259" key="1">
    <source>
        <dbReference type="Pfam" id="PF21941"/>
    </source>
</evidence>
<evidence type="ECO:0000313" key="2">
    <source>
        <dbReference type="EMBL" id="MVT43475.1"/>
    </source>
</evidence>
<gene>
    <name evidence="2" type="ORF">GO495_22945</name>
</gene>
<feature type="domain" description="SMEK" evidence="1">
    <location>
        <begin position="10"/>
        <end position="150"/>
    </location>
</feature>
<proteinExistence type="predicted"/>
<accession>A0A6N8JDS6</accession>
<dbReference type="EMBL" id="WRXO01000007">
    <property type="protein sequence ID" value="MVT43475.1"/>
    <property type="molecule type" value="Genomic_DNA"/>
</dbReference>